<feature type="non-terminal residue" evidence="2">
    <location>
        <position position="1"/>
    </location>
</feature>
<proteinExistence type="predicted"/>
<evidence type="ECO:0000313" key="3">
    <source>
        <dbReference type="Proteomes" id="UP000269721"/>
    </source>
</evidence>
<feature type="compositionally biased region" description="Polar residues" evidence="1">
    <location>
        <begin position="75"/>
        <end position="96"/>
    </location>
</feature>
<dbReference type="EMBL" id="ML000179">
    <property type="protein sequence ID" value="RKO84368.1"/>
    <property type="molecule type" value="Genomic_DNA"/>
</dbReference>
<organism evidence="2 3">
    <name type="scientific">Blyttiomyces helicus</name>
    <dbReference type="NCBI Taxonomy" id="388810"/>
    <lineage>
        <taxon>Eukaryota</taxon>
        <taxon>Fungi</taxon>
        <taxon>Fungi incertae sedis</taxon>
        <taxon>Chytridiomycota</taxon>
        <taxon>Chytridiomycota incertae sedis</taxon>
        <taxon>Chytridiomycetes</taxon>
        <taxon>Chytridiomycetes incertae sedis</taxon>
        <taxon>Blyttiomyces</taxon>
    </lineage>
</organism>
<sequence>PVPTALRLRHDDRVDERRAIAAQHHVAAVPDSELGHVRKLAGPAGVGDVGGEGERSGRPGGCDGGVGGADVLGSSRSSGRPENLNRTKLKRLNQTTSISPCPISSPYRIPQMSWNDPGSWVRGEGEARLLGRLATSLLANLSFIPSAKAY</sequence>
<name>A0A4P9W110_9FUNG</name>
<dbReference type="AlphaFoldDB" id="A0A4P9W110"/>
<accession>A0A4P9W110</accession>
<reference evidence="3" key="1">
    <citation type="journal article" date="2018" name="Nat. Microbiol.">
        <title>Leveraging single-cell genomics to expand the fungal tree of life.</title>
        <authorList>
            <person name="Ahrendt S.R."/>
            <person name="Quandt C.A."/>
            <person name="Ciobanu D."/>
            <person name="Clum A."/>
            <person name="Salamov A."/>
            <person name="Andreopoulos B."/>
            <person name="Cheng J.F."/>
            <person name="Woyke T."/>
            <person name="Pelin A."/>
            <person name="Henrissat B."/>
            <person name="Reynolds N.K."/>
            <person name="Benny G.L."/>
            <person name="Smith M.E."/>
            <person name="James T.Y."/>
            <person name="Grigoriev I.V."/>
        </authorList>
    </citation>
    <scope>NUCLEOTIDE SEQUENCE [LARGE SCALE GENOMIC DNA]</scope>
</reference>
<protein>
    <submittedName>
        <fullName evidence="2">Uncharacterized protein</fullName>
    </submittedName>
</protein>
<feature type="compositionally biased region" description="Gly residues" evidence="1">
    <location>
        <begin position="58"/>
        <end position="70"/>
    </location>
</feature>
<evidence type="ECO:0000256" key="1">
    <source>
        <dbReference type="SAM" id="MobiDB-lite"/>
    </source>
</evidence>
<feature type="region of interest" description="Disordered" evidence="1">
    <location>
        <begin position="41"/>
        <end position="104"/>
    </location>
</feature>
<evidence type="ECO:0000313" key="2">
    <source>
        <dbReference type="EMBL" id="RKO84368.1"/>
    </source>
</evidence>
<keyword evidence="3" id="KW-1185">Reference proteome</keyword>
<dbReference type="Proteomes" id="UP000269721">
    <property type="component" value="Unassembled WGS sequence"/>
</dbReference>
<gene>
    <name evidence="2" type="ORF">BDK51DRAFT_28935</name>
</gene>